<proteinExistence type="inferred from homology"/>
<comment type="caution">
    <text evidence="3">The sequence shown here is derived from an EMBL/GenBank/DDBJ whole genome shotgun (WGS) entry which is preliminary data.</text>
</comment>
<dbReference type="PANTHER" id="PTHR21064">
    <property type="entry name" value="AMINOGLYCOSIDE PHOSPHOTRANSFERASE DOMAIN-CONTAINING PROTEIN-RELATED"/>
    <property type="match status" value="1"/>
</dbReference>
<dbReference type="RefSeq" id="WP_121127312.1">
    <property type="nucleotide sequence ID" value="NZ_RBWS01000031.1"/>
</dbReference>
<keyword evidence="4" id="KW-1185">Reference proteome</keyword>
<organism evidence="3 4">
    <name type="scientific">Sphingobacterium puteale</name>
    <dbReference type="NCBI Taxonomy" id="2420510"/>
    <lineage>
        <taxon>Bacteria</taxon>
        <taxon>Pseudomonadati</taxon>
        <taxon>Bacteroidota</taxon>
        <taxon>Sphingobacteriia</taxon>
        <taxon>Sphingobacteriales</taxon>
        <taxon>Sphingobacteriaceae</taxon>
        <taxon>Sphingobacterium</taxon>
    </lineage>
</organism>
<evidence type="ECO:0000313" key="3">
    <source>
        <dbReference type="EMBL" id="RKO68442.1"/>
    </source>
</evidence>
<feature type="domain" description="Aminoglycoside phosphotransferase" evidence="2">
    <location>
        <begin position="26"/>
        <end position="170"/>
    </location>
</feature>
<dbReference type="InterPro" id="IPR002575">
    <property type="entry name" value="Aminoglycoside_PTrfase"/>
</dbReference>
<dbReference type="GO" id="GO:0009088">
    <property type="term" value="P:threonine biosynthetic process"/>
    <property type="evidence" value="ECO:0007669"/>
    <property type="project" value="TreeGrafter"/>
</dbReference>
<accession>A0A420VQ38</accession>
<comment type="similarity">
    <text evidence="1">Belongs to the pseudomonas-type ThrB family.</text>
</comment>
<dbReference type="AlphaFoldDB" id="A0A420VQ38"/>
<dbReference type="InterPro" id="IPR050249">
    <property type="entry name" value="Pseudomonas-type_ThrB"/>
</dbReference>
<gene>
    <name evidence="3" type="ORF">D7322_27195</name>
</gene>
<dbReference type="Proteomes" id="UP000282423">
    <property type="component" value="Unassembled WGS sequence"/>
</dbReference>
<evidence type="ECO:0000256" key="1">
    <source>
        <dbReference type="ARBA" id="ARBA00038240"/>
    </source>
</evidence>
<protein>
    <recommendedName>
        <fullName evidence="2">Aminoglycoside phosphotransferase domain-containing protein</fullName>
    </recommendedName>
</protein>
<dbReference type="SUPFAM" id="SSF56112">
    <property type="entry name" value="Protein kinase-like (PK-like)"/>
    <property type="match status" value="1"/>
</dbReference>
<dbReference type="InterPro" id="IPR011009">
    <property type="entry name" value="Kinase-like_dom_sf"/>
</dbReference>
<dbReference type="GO" id="GO:0004413">
    <property type="term" value="F:homoserine kinase activity"/>
    <property type="evidence" value="ECO:0007669"/>
    <property type="project" value="TreeGrafter"/>
</dbReference>
<reference evidence="3 4" key="1">
    <citation type="submission" date="2018-10" db="EMBL/GenBank/DDBJ databases">
        <title>Sphingobacterium sp. M05W1-28.</title>
        <authorList>
            <person name="Cai H."/>
        </authorList>
    </citation>
    <scope>NUCLEOTIDE SEQUENCE [LARGE SCALE GENOMIC DNA]</scope>
    <source>
        <strain evidence="3 4">M05W1-28</strain>
    </source>
</reference>
<name>A0A420VQ38_9SPHI</name>
<dbReference type="PANTHER" id="PTHR21064:SF6">
    <property type="entry name" value="AMINOGLYCOSIDE PHOSPHOTRANSFERASE DOMAIN-CONTAINING PROTEIN"/>
    <property type="match status" value="1"/>
</dbReference>
<sequence length="255" mass="30277">MCGVSFWFVVLAITDSLGEAIQKLEAVEGERYAVLFSFAHGRVIRSLNENQLRVLGNEMARFHNISSTIKLEEERWNFDLDTTVFKPLAQLRSAFKENVEEYTWLCEMAYHVEKKMSQVNTSEFSKGYCHFDFLPKNFHFDNDTVTFFDFDFMGYGWLVNDIMSFWQHLMLDVYTGRTTQQAADDSYRIFLEGYRLNRAIREQELAVIPYLSLGFWLFYMEFHTTHDQFSVFSQPPHLNFYIGFLKHITEKYYSE</sequence>
<dbReference type="OrthoDB" id="241498at2"/>
<evidence type="ECO:0000313" key="4">
    <source>
        <dbReference type="Proteomes" id="UP000282423"/>
    </source>
</evidence>
<evidence type="ECO:0000259" key="2">
    <source>
        <dbReference type="Pfam" id="PF01636"/>
    </source>
</evidence>
<dbReference type="EMBL" id="RBWS01000031">
    <property type="protein sequence ID" value="RKO68442.1"/>
    <property type="molecule type" value="Genomic_DNA"/>
</dbReference>
<dbReference type="Pfam" id="PF01636">
    <property type="entry name" value="APH"/>
    <property type="match status" value="1"/>
</dbReference>
<dbReference type="Gene3D" id="3.90.1200.10">
    <property type="match status" value="1"/>
</dbReference>